<sequence length="123" mass="13809">DDDEPSAESEDGYNEALDQRATTQRATKRGVAFDQKATKQRWKVTDVDRGDILQATLTLQVAEIKVELSFQKLEQQQEQQQQQRQQQAQQQAVGCGSQTSGREEGVELVLRNLGFLVAVSVLF</sequence>
<name>A0A813DAX8_POLGL</name>
<reference evidence="2" key="1">
    <citation type="submission" date="2021-02" db="EMBL/GenBank/DDBJ databases">
        <authorList>
            <person name="Dougan E. K."/>
            <person name="Rhodes N."/>
            <person name="Thang M."/>
            <person name="Chan C."/>
        </authorList>
    </citation>
    <scope>NUCLEOTIDE SEQUENCE</scope>
</reference>
<evidence type="ECO:0000313" key="3">
    <source>
        <dbReference type="EMBL" id="CAE8650733.1"/>
    </source>
</evidence>
<feature type="compositionally biased region" description="Acidic residues" evidence="1">
    <location>
        <begin position="1"/>
        <end position="13"/>
    </location>
</feature>
<feature type="region of interest" description="Disordered" evidence="1">
    <location>
        <begin position="77"/>
        <end position="99"/>
    </location>
</feature>
<dbReference type="AlphaFoldDB" id="A0A813DAX8"/>
<feature type="non-terminal residue" evidence="2">
    <location>
        <position position="123"/>
    </location>
</feature>
<comment type="caution">
    <text evidence="2">The sequence shown here is derived from an EMBL/GenBank/DDBJ whole genome shotgun (WGS) entry which is preliminary data.</text>
</comment>
<keyword evidence="4" id="KW-1185">Reference proteome</keyword>
<feature type="region of interest" description="Disordered" evidence="1">
    <location>
        <begin position="1"/>
        <end position="32"/>
    </location>
</feature>
<accession>A0A813DAX8</accession>
<proteinExistence type="predicted"/>
<organism evidence="2 4">
    <name type="scientific">Polarella glacialis</name>
    <name type="common">Dinoflagellate</name>
    <dbReference type="NCBI Taxonomy" id="89957"/>
    <lineage>
        <taxon>Eukaryota</taxon>
        <taxon>Sar</taxon>
        <taxon>Alveolata</taxon>
        <taxon>Dinophyceae</taxon>
        <taxon>Suessiales</taxon>
        <taxon>Suessiaceae</taxon>
        <taxon>Polarella</taxon>
    </lineage>
</organism>
<protein>
    <submittedName>
        <fullName evidence="2">Uncharacterized protein</fullName>
    </submittedName>
</protein>
<dbReference type="EMBL" id="CAJNNV010000695">
    <property type="protein sequence ID" value="CAE8583342.1"/>
    <property type="molecule type" value="Genomic_DNA"/>
</dbReference>
<dbReference type="Proteomes" id="UP000626109">
    <property type="component" value="Unassembled WGS sequence"/>
</dbReference>
<dbReference type="EMBL" id="CAJNNW010009137">
    <property type="protein sequence ID" value="CAE8650733.1"/>
    <property type="molecule type" value="Genomic_DNA"/>
</dbReference>
<dbReference type="Proteomes" id="UP000654075">
    <property type="component" value="Unassembled WGS sequence"/>
</dbReference>
<evidence type="ECO:0000256" key="1">
    <source>
        <dbReference type="SAM" id="MobiDB-lite"/>
    </source>
</evidence>
<gene>
    <name evidence="2" type="ORF">PGLA1383_LOCUS2313</name>
    <name evidence="3" type="ORF">PGLA2088_LOCUS8525</name>
</gene>
<feature type="compositionally biased region" description="Low complexity" evidence="1">
    <location>
        <begin position="77"/>
        <end position="92"/>
    </location>
</feature>
<evidence type="ECO:0000313" key="2">
    <source>
        <dbReference type="EMBL" id="CAE8583342.1"/>
    </source>
</evidence>
<evidence type="ECO:0000313" key="4">
    <source>
        <dbReference type="Proteomes" id="UP000654075"/>
    </source>
</evidence>